<dbReference type="PANTHER" id="PTHR33710">
    <property type="entry name" value="BNAC02G09200D PROTEIN"/>
    <property type="match status" value="1"/>
</dbReference>
<dbReference type="InterPro" id="IPR036691">
    <property type="entry name" value="Endo/exonu/phosph_ase_sf"/>
</dbReference>
<dbReference type="EMBL" id="JXTC01000145">
    <property type="protein sequence ID" value="PON85593.1"/>
    <property type="molecule type" value="Genomic_DNA"/>
</dbReference>
<dbReference type="SUPFAM" id="SSF56219">
    <property type="entry name" value="DNase I-like"/>
    <property type="match status" value="1"/>
</dbReference>
<comment type="caution">
    <text evidence="1">The sequence shown here is derived from an EMBL/GenBank/DDBJ whole genome shotgun (WGS) entry which is preliminary data.</text>
</comment>
<keyword evidence="2" id="KW-1185">Reference proteome</keyword>
<reference evidence="2" key="1">
    <citation type="submission" date="2016-06" db="EMBL/GenBank/DDBJ databases">
        <title>Parallel loss of symbiosis genes in relatives of nitrogen-fixing non-legume Parasponia.</title>
        <authorList>
            <person name="Van Velzen R."/>
            <person name="Holmer R."/>
            <person name="Bu F."/>
            <person name="Rutten L."/>
            <person name="Van Zeijl A."/>
            <person name="Liu W."/>
            <person name="Santuari L."/>
            <person name="Cao Q."/>
            <person name="Sharma T."/>
            <person name="Shen D."/>
            <person name="Roswanjaya Y."/>
            <person name="Wardhani T."/>
            <person name="Kalhor M.S."/>
            <person name="Jansen J."/>
            <person name="Van den Hoogen J."/>
            <person name="Gungor B."/>
            <person name="Hartog M."/>
            <person name="Hontelez J."/>
            <person name="Verver J."/>
            <person name="Yang W.-C."/>
            <person name="Schijlen E."/>
            <person name="Repin R."/>
            <person name="Schilthuizen M."/>
            <person name="Schranz E."/>
            <person name="Heidstra R."/>
            <person name="Miyata K."/>
            <person name="Fedorova E."/>
            <person name="Kohlen W."/>
            <person name="Bisseling T."/>
            <person name="Smit S."/>
            <person name="Geurts R."/>
        </authorList>
    </citation>
    <scope>NUCLEOTIDE SEQUENCE [LARGE SCALE GENOMIC DNA]</scope>
    <source>
        <strain evidence="2">cv. RG33-2</strain>
    </source>
</reference>
<proteinExistence type="predicted"/>
<dbReference type="STRING" id="63057.A0A2P5EJB7"/>
<sequence>MQDYETWSSIRGLGGSTSSSGVIRACLHELGMVDLGFSSPQFTWKRRRRGVIYSRARLDRAVATGDWAVMFPRADHCPMVLNTHGDMLDGVRTFRFEAMWIRDIRSH</sequence>
<keyword evidence="1" id="KW-0269">Exonuclease</keyword>
<dbReference type="GO" id="GO:0004527">
    <property type="term" value="F:exonuclease activity"/>
    <property type="evidence" value="ECO:0007669"/>
    <property type="project" value="UniProtKB-KW"/>
</dbReference>
<keyword evidence="1" id="KW-0540">Nuclease</keyword>
<accession>A0A2P5EJB7</accession>
<organism evidence="1 2">
    <name type="scientific">Trema orientale</name>
    <name type="common">Charcoal tree</name>
    <name type="synonym">Celtis orientalis</name>
    <dbReference type="NCBI Taxonomy" id="63057"/>
    <lineage>
        <taxon>Eukaryota</taxon>
        <taxon>Viridiplantae</taxon>
        <taxon>Streptophyta</taxon>
        <taxon>Embryophyta</taxon>
        <taxon>Tracheophyta</taxon>
        <taxon>Spermatophyta</taxon>
        <taxon>Magnoliopsida</taxon>
        <taxon>eudicotyledons</taxon>
        <taxon>Gunneridae</taxon>
        <taxon>Pentapetalae</taxon>
        <taxon>rosids</taxon>
        <taxon>fabids</taxon>
        <taxon>Rosales</taxon>
        <taxon>Cannabaceae</taxon>
        <taxon>Trema</taxon>
    </lineage>
</organism>
<evidence type="ECO:0000313" key="1">
    <source>
        <dbReference type="EMBL" id="PON85593.1"/>
    </source>
</evidence>
<dbReference type="GO" id="GO:0004519">
    <property type="term" value="F:endonuclease activity"/>
    <property type="evidence" value="ECO:0007669"/>
    <property type="project" value="UniProtKB-KW"/>
</dbReference>
<name>A0A2P5EJB7_TREOI</name>
<dbReference type="InParanoid" id="A0A2P5EJB7"/>
<dbReference type="AlphaFoldDB" id="A0A2P5EJB7"/>
<protein>
    <submittedName>
        <fullName evidence="1">Endonuclease/exonuclease/phosphatase</fullName>
    </submittedName>
</protein>
<gene>
    <name evidence="1" type="ORF">TorRG33x02_185950</name>
</gene>
<keyword evidence="1" id="KW-0378">Hydrolase</keyword>
<dbReference type="Proteomes" id="UP000237000">
    <property type="component" value="Unassembled WGS sequence"/>
</dbReference>
<evidence type="ECO:0000313" key="2">
    <source>
        <dbReference type="Proteomes" id="UP000237000"/>
    </source>
</evidence>
<dbReference type="PANTHER" id="PTHR33710:SF77">
    <property type="entry name" value="DNASE I-LIKE SUPERFAMILY PROTEIN"/>
    <property type="match status" value="1"/>
</dbReference>
<keyword evidence="1" id="KW-0255">Endonuclease</keyword>
<dbReference type="OrthoDB" id="1935929at2759"/>